<dbReference type="EMBL" id="JAKVTV010000001">
    <property type="protein sequence ID" value="MCH4822529.1"/>
    <property type="molecule type" value="Genomic_DNA"/>
</dbReference>
<feature type="signal peptide" evidence="1">
    <location>
        <begin position="1"/>
        <end position="20"/>
    </location>
</feature>
<evidence type="ECO:0000313" key="3">
    <source>
        <dbReference type="Proteomes" id="UP001139226"/>
    </source>
</evidence>
<dbReference type="Proteomes" id="UP001139226">
    <property type="component" value="Unassembled WGS sequence"/>
</dbReference>
<dbReference type="AlphaFoldDB" id="A0A9X1V1S0"/>
<proteinExistence type="predicted"/>
<evidence type="ECO:0000313" key="2">
    <source>
        <dbReference type="EMBL" id="MCH4822529.1"/>
    </source>
</evidence>
<protein>
    <submittedName>
        <fullName evidence="2">Uncharacterized protein</fullName>
    </submittedName>
</protein>
<accession>A0A9X1V1S0</accession>
<evidence type="ECO:0000256" key="1">
    <source>
        <dbReference type="SAM" id="SignalP"/>
    </source>
</evidence>
<feature type="chain" id="PRO_5040752314" evidence="1">
    <location>
        <begin position="21"/>
        <end position="209"/>
    </location>
</feature>
<keyword evidence="3" id="KW-1185">Reference proteome</keyword>
<organism evidence="2 3">
    <name type="scientific">Christiangramia lutea</name>
    <dbReference type="NCBI Taxonomy" id="1607951"/>
    <lineage>
        <taxon>Bacteria</taxon>
        <taxon>Pseudomonadati</taxon>
        <taxon>Bacteroidota</taxon>
        <taxon>Flavobacteriia</taxon>
        <taxon>Flavobacteriales</taxon>
        <taxon>Flavobacteriaceae</taxon>
        <taxon>Christiangramia</taxon>
    </lineage>
</organism>
<reference evidence="2" key="1">
    <citation type="submission" date="2022-03" db="EMBL/GenBank/DDBJ databases">
        <title>Gramella crocea sp. nov., isolated from activated sludge of a seafood processing plant.</title>
        <authorList>
            <person name="Zhang X."/>
        </authorList>
    </citation>
    <scope>NUCLEOTIDE SEQUENCE</scope>
    <source>
        <strain evidence="2">YJ019</strain>
    </source>
</reference>
<keyword evidence="1" id="KW-0732">Signal</keyword>
<gene>
    <name evidence="2" type="ORF">ML462_05030</name>
</gene>
<dbReference type="RefSeq" id="WP_240712656.1">
    <property type="nucleotide sequence ID" value="NZ_JAKVTV010000001.1"/>
</dbReference>
<comment type="caution">
    <text evidence="2">The sequence shown here is derived from an EMBL/GenBank/DDBJ whole genome shotgun (WGS) entry which is preliminary data.</text>
</comment>
<sequence length="209" mass="23927">MNLNTKLVIFLFLFTGILSAQEEEKINANQYTEDPETVFFNVELFYPVSIGNSVYSEYDFDPGYAIDFNWFFKPELTLGVRFAVHRGYPKNISETGNIDRGAFHLIGIDFGYYKAFNRKWNLSSRLGIGLNSAVYVAPEDKFSEEGGKVWVHAEIAHRLDKTIAFFFKTGIDHDFWDIETSDAKNSYFNNHFLLNAGIGFRINLQNPGG</sequence>
<name>A0A9X1V1S0_9FLAO</name>